<dbReference type="Pfam" id="PF05569">
    <property type="entry name" value="Peptidase_M56"/>
    <property type="match status" value="1"/>
</dbReference>
<dbReference type="AlphaFoldDB" id="A0A518GX71"/>
<feature type="domain" description="Peptidase M56" evidence="3">
    <location>
        <begin position="150"/>
        <end position="343"/>
    </location>
</feature>
<sequence>MSDPWTWPLSWILRGLALALVTAACYPIARRAGPTSGVTASASGLVLLAVLPFLLLLPGPRWEVPIGSALADLGIDRIAEPAAGDRKAAIAGRAEGLAFDPAPPPDESTSPPPGRRPTLSEARRPGPGADPAPSPPAPIAARTNRQGAWTSGIAVALATLVVIGVSRLALGLGAVARLRSAGQTVRDPSIDTLLDLLRAELSITRPVEVREAPGLGPPATIGWRRPVLLLPDDWRSWEQGELRVVLAHELAHIHRADFPVALLAQLGVALHPWNPMAYWLASRLRLDQELAADATAARLSGGRRPYLACLARLALRRDDLASGWAARAFLPVRGTLVRRIEMLRCERSPDRDGPSRAFRGVTIASITGLALLCAGLRAPETAEARPQGDPAPEAAPLGDDGFDLSPVPADATLVAAIRPARLATHPEIRDLIDEFDPLGDLLGGIDLRVPGLQQVTVVELRSLEARVRGGPTLVVPDLIILRTVDPVGDELIGSILEDAEAVSYLGTRYHRARGASRSALRFDDRTLILAQKEQAIRNVIAGRDRPGGTPLWRDAADRVDDGQILLAFETTWLSQLLGPDGTRGDLMPFGLAAMSGPMFDRASAYAISLDLLDGMSIGGVALCVDEEGAARVSETATALKTLARNALGNIRGAANDDPELESVLAVKSEVETLLGAAIIEAEGSTVRLQAESDQDLGAFLALATGPINAARIADRRSQATNNLKRIGLALHNYHDINDSFPPPILFSEDGFPYSWRVAILPFLEQTEGPALFESYHFDEPWDGPNNRALLERMPDVFRVPGADSEPTHADYFALVGERTLMGEPGKGTKFAEIRDGSSYTFMIVESKRAVPWTRPEDIPFEIDLSDPNAPAPELGGFWPNGFQVVFGDGSVRFISRTIDPTVLKALCTRDGGELFSSDRY</sequence>
<organism evidence="5 6">
    <name type="scientific">Tautonia plasticadhaerens</name>
    <dbReference type="NCBI Taxonomy" id="2527974"/>
    <lineage>
        <taxon>Bacteria</taxon>
        <taxon>Pseudomonadati</taxon>
        <taxon>Planctomycetota</taxon>
        <taxon>Planctomycetia</taxon>
        <taxon>Isosphaerales</taxon>
        <taxon>Isosphaeraceae</taxon>
        <taxon>Tautonia</taxon>
    </lineage>
</organism>
<keyword evidence="2" id="KW-0812">Transmembrane</keyword>
<evidence type="ECO:0000313" key="6">
    <source>
        <dbReference type="Proteomes" id="UP000317835"/>
    </source>
</evidence>
<dbReference type="KEGG" id="tpla:ElP_10360"/>
<dbReference type="PANTHER" id="PTHR34978:SF3">
    <property type="entry name" value="SLR0241 PROTEIN"/>
    <property type="match status" value="1"/>
</dbReference>
<feature type="domain" description="DUF1559" evidence="4">
    <location>
        <begin position="709"/>
        <end position="793"/>
    </location>
</feature>
<dbReference type="InterPro" id="IPR027558">
    <property type="entry name" value="Pre_pil_HX9DG_C"/>
</dbReference>
<evidence type="ECO:0000259" key="4">
    <source>
        <dbReference type="Pfam" id="PF07596"/>
    </source>
</evidence>
<reference evidence="5 6" key="1">
    <citation type="submission" date="2019-02" db="EMBL/GenBank/DDBJ databases">
        <title>Deep-cultivation of Planctomycetes and their phenomic and genomic characterization uncovers novel biology.</title>
        <authorList>
            <person name="Wiegand S."/>
            <person name="Jogler M."/>
            <person name="Boedeker C."/>
            <person name="Pinto D."/>
            <person name="Vollmers J."/>
            <person name="Rivas-Marin E."/>
            <person name="Kohn T."/>
            <person name="Peeters S.H."/>
            <person name="Heuer A."/>
            <person name="Rast P."/>
            <person name="Oberbeckmann S."/>
            <person name="Bunk B."/>
            <person name="Jeske O."/>
            <person name="Meyerdierks A."/>
            <person name="Storesund J.E."/>
            <person name="Kallscheuer N."/>
            <person name="Luecker S."/>
            <person name="Lage O.M."/>
            <person name="Pohl T."/>
            <person name="Merkel B.J."/>
            <person name="Hornburger P."/>
            <person name="Mueller R.-W."/>
            <person name="Bruemmer F."/>
            <person name="Labrenz M."/>
            <person name="Spormann A.M."/>
            <person name="Op den Camp H."/>
            <person name="Overmann J."/>
            <person name="Amann R."/>
            <person name="Jetten M.S.M."/>
            <person name="Mascher T."/>
            <person name="Medema M.H."/>
            <person name="Devos D.P."/>
            <person name="Kaster A.-K."/>
            <person name="Ovreas L."/>
            <person name="Rohde M."/>
            <person name="Galperin M.Y."/>
            <person name="Jogler C."/>
        </authorList>
    </citation>
    <scope>NUCLEOTIDE SEQUENCE [LARGE SCALE GENOMIC DNA]</scope>
    <source>
        <strain evidence="5 6">ElP</strain>
    </source>
</reference>
<feature type="compositionally biased region" description="Pro residues" evidence="1">
    <location>
        <begin position="101"/>
        <end position="115"/>
    </location>
</feature>
<feature type="compositionally biased region" description="Pro residues" evidence="1">
    <location>
        <begin position="128"/>
        <end position="138"/>
    </location>
</feature>
<keyword evidence="6" id="KW-1185">Reference proteome</keyword>
<dbReference type="PANTHER" id="PTHR34978">
    <property type="entry name" value="POSSIBLE SENSOR-TRANSDUCER PROTEIN BLAR"/>
    <property type="match status" value="1"/>
</dbReference>
<proteinExistence type="predicted"/>
<dbReference type="Pfam" id="PF07596">
    <property type="entry name" value="SBP_bac_10"/>
    <property type="match status" value="1"/>
</dbReference>
<keyword evidence="2" id="KW-1133">Transmembrane helix</keyword>
<dbReference type="InterPro" id="IPR011453">
    <property type="entry name" value="DUF1559"/>
</dbReference>
<evidence type="ECO:0000256" key="1">
    <source>
        <dbReference type="SAM" id="MobiDB-lite"/>
    </source>
</evidence>
<protein>
    <submittedName>
        <fullName evidence="5">Regulatory protein BlaR1</fullName>
    </submittedName>
</protein>
<dbReference type="CDD" id="cd07341">
    <property type="entry name" value="M56_BlaR1_MecR1_like"/>
    <property type="match status" value="1"/>
</dbReference>
<dbReference type="Proteomes" id="UP000317835">
    <property type="component" value="Chromosome"/>
</dbReference>
<evidence type="ECO:0000313" key="5">
    <source>
        <dbReference type="EMBL" id="QDV33194.1"/>
    </source>
</evidence>
<accession>A0A518GX71</accession>
<evidence type="ECO:0000256" key="2">
    <source>
        <dbReference type="SAM" id="Phobius"/>
    </source>
</evidence>
<dbReference type="InterPro" id="IPR052173">
    <property type="entry name" value="Beta-lactam_resp_regulator"/>
</dbReference>
<dbReference type="EMBL" id="CP036426">
    <property type="protein sequence ID" value="QDV33194.1"/>
    <property type="molecule type" value="Genomic_DNA"/>
</dbReference>
<dbReference type="NCBIfam" id="TIGR04294">
    <property type="entry name" value="pre_pil_HX9DG"/>
    <property type="match status" value="1"/>
</dbReference>
<name>A0A518GX71_9BACT</name>
<keyword evidence="2" id="KW-0472">Membrane</keyword>
<feature type="transmembrane region" description="Helical" evidence="2">
    <location>
        <begin position="12"/>
        <end position="29"/>
    </location>
</feature>
<dbReference type="OrthoDB" id="285651at2"/>
<feature type="region of interest" description="Disordered" evidence="1">
    <location>
        <begin position="381"/>
        <end position="401"/>
    </location>
</feature>
<dbReference type="RefSeq" id="WP_145267596.1">
    <property type="nucleotide sequence ID" value="NZ_CP036426.1"/>
</dbReference>
<evidence type="ECO:0000259" key="3">
    <source>
        <dbReference type="Pfam" id="PF05569"/>
    </source>
</evidence>
<gene>
    <name evidence="5" type="primary">blaR1_1</name>
    <name evidence="5" type="ORF">ElP_10360</name>
</gene>
<dbReference type="InterPro" id="IPR008756">
    <property type="entry name" value="Peptidase_M56"/>
</dbReference>
<feature type="region of interest" description="Disordered" evidence="1">
    <location>
        <begin position="96"/>
        <end position="143"/>
    </location>
</feature>
<feature type="transmembrane region" description="Helical" evidence="2">
    <location>
        <begin position="36"/>
        <end position="57"/>
    </location>
</feature>